<proteinExistence type="predicted"/>
<sequence length="95" mass="10633">MGSVVAMVGARQVDSELVRLLRHFSYFGAGGRAFANSADVAWRFYGVVLFFVRVGFGLIFLFFLWCFQISLRLWGFSHSYVGGSVTFCCAPSVWS</sequence>
<evidence type="ECO:0000313" key="1">
    <source>
        <dbReference type="EMBL" id="KAI8546559.1"/>
    </source>
</evidence>
<comment type="caution">
    <text evidence="1">The sequence shown here is derived from an EMBL/GenBank/DDBJ whole genome shotgun (WGS) entry which is preliminary data.</text>
</comment>
<dbReference type="EMBL" id="CM046394">
    <property type="protein sequence ID" value="KAI8546559.1"/>
    <property type="molecule type" value="Genomic_DNA"/>
</dbReference>
<reference evidence="1" key="1">
    <citation type="submission" date="2022-02" db="EMBL/GenBank/DDBJ databases">
        <title>Plant Genome Project.</title>
        <authorList>
            <person name="Zhang R.-G."/>
        </authorList>
    </citation>
    <scope>NUCLEOTIDE SEQUENCE</scope>
    <source>
        <strain evidence="1">AT1</strain>
    </source>
</reference>
<accession>A0ACC0N106</accession>
<gene>
    <name evidence="1" type="ORF">RHMOL_Rhmol07G0127900</name>
</gene>
<protein>
    <submittedName>
        <fullName evidence="1">Uncharacterized protein</fullName>
    </submittedName>
</protein>
<organism evidence="1 2">
    <name type="scientific">Rhododendron molle</name>
    <name type="common">Chinese azalea</name>
    <name type="synonym">Azalea mollis</name>
    <dbReference type="NCBI Taxonomy" id="49168"/>
    <lineage>
        <taxon>Eukaryota</taxon>
        <taxon>Viridiplantae</taxon>
        <taxon>Streptophyta</taxon>
        <taxon>Embryophyta</taxon>
        <taxon>Tracheophyta</taxon>
        <taxon>Spermatophyta</taxon>
        <taxon>Magnoliopsida</taxon>
        <taxon>eudicotyledons</taxon>
        <taxon>Gunneridae</taxon>
        <taxon>Pentapetalae</taxon>
        <taxon>asterids</taxon>
        <taxon>Ericales</taxon>
        <taxon>Ericaceae</taxon>
        <taxon>Ericoideae</taxon>
        <taxon>Rhodoreae</taxon>
        <taxon>Rhododendron</taxon>
    </lineage>
</organism>
<keyword evidence="2" id="KW-1185">Reference proteome</keyword>
<name>A0ACC0N106_RHOML</name>
<dbReference type="Proteomes" id="UP001062846">
    <property type="component" value="Chromosome 7"/>
</dbReference>
<evidence type="ECO:0000313" key="2">
    <source>
        <dbReference type="Proteomes" id="UP001062846"/>
    </source>
</evidence>